<dbReference type="InterPro" id="IPR003838">
    <property type="entry name" value="ABC3_permease_C"/>
</dbReference>
<evidence type="ECO:0000256" key="13">
    <source>
        <dbReference type="SAM" id="Phobius"/>
    </source>
</evidence>
<keyword evidence="5 13" id="KW-0812">Transmembrane</keyword>
<feature type="transmembrane region" description="Helical" evidence="13">
    <location>
        <begin position="578"/>
        <end position="607"/>
    </location>
</feature>
<feature type="domain" description="ABC transporter" evidence="14">
    <location>
        <begin position="7"/>
        <end position="245"/>
    </location>
</feature>
<dbReference type="PANTHER" id="PTHR30572">
    <property type="entry name" value="MEMBRANE COMPONENT OF TRANSPORTER-RELATED"/>
    <property type="match status" value="1"/>
</dbReference>
<evidence type="ECO:0000256" key="1">
    <source>
        <dbReference type="ARBA" id="ARBA00004429"/>
    </source>
</evidence>
<dbReference type="InterPro" id="IPR017911">
    <property type="entry name" value="MacB-like_ATP-bd"/>
</dbReference>
<comment type="subcellular location">
    <subcellularLocation>
        <location evidence="1">Cell inner membrane</location>
        <topology evidence="1">Multi-pass membrane protein</topology>
    </subcellularLocation>
</comment>
<dbReference type="Pfam" id="PF00005">
    <property type="entry name" value="ABC_tran"/>
    <property type="match status" value="1"/>
</dbReference>
<dbReference type="InterPro" id="IPR003593">
    <property type="entry name" value="AAA+_ATPase"/>
</dbReference>
<evidence type="ECO:0000259" key="14">
    <source>
        <dbReference type="PROSITE" id="PS50893"/>
    </source>
</evidence>
<keyword evidence="4" id="KW-0997">Cell inner membrane</keyword>
<evidence type="ECO:0000256" key="3">
    <source>
        <dbReference type="ARBA" id="ARBA00022475"/>
    </source>
</evidence>
<evidence type="ECO:0000256" key="10">
    <source>
        <dbReference type="ARBA" id="ARBA00023136"/>
    </source>
</evidence>
<proteinExistence type="inferred from homology"/>
<dbReference type="InterPro" id="IPR003439">
    <property type="entry name" value="ABC_transporter-like_ATP-bd"/>
</dbReference>
<dbReference type="CDD" id="cd03255">
    <property type="entry name" value="ABC_MJ0796_LolCDE_FtsE"/>
    <property type="match status" value="1"/>
</dbReference>
<gene>
    <name evidence="15" type="primary">macB</name>
    <name evidence="15" type="ORF">FcAc13_00685</name>
</gene>
<evidence type="ECO:0000256" key="6">
    <source>
        <dbReference type="ARBA" id="ARBA00022741"/>
    </source>
</evidence>
<feature type="transmembrane region" description="Helical" evidence="13">
    <location>
        <begin position="613"/>
        <end position="637"/>
    </location>
</feature>
<evidence type="ECO:0000256" key="2">
    <source>
        <dbReference type="ARBA" id="ARBA00022448"/>
    </source>
</evidence>
<evidence type="ECO:0000256" key="7">
    <source>
        <dbReference type="ARBA" id="ARBA00022840"/>
    </source>
</evidence>
<dbReference type="InterPro" id="IPR025857">
    <property type="entry name" value="MacB_PCD"/>
</dbReference>
<dbReference type="Pfam" id="PF02687">
    <property type="entry name" value="FtsX"/>
    <property type="match status" value="1"/>
</dbReference>
<evidence type="ECO:0000313" key="15">
    <source>
        <dbReference type="EMBL" id="MBC9129825.1"/>
    </source>
</evidence>
<dbReference type="EMBL" id="JABURY010000003">
    <property type="protein sequence ID" value="MBC9129825.1"/>
    <property type="molecule type" value="Genomic_DNA"/>
</dbReference>
<keyword evidence="9 13" id="KW-1133">Transmembrane helix</keyword>
<keyword evidence="2" id="KW-0813">Transport</keyword>
<evidence type="ECO:0000256" key="8">
    <source>
        <dbReference type="ARBA" id="ARBA00022967"/>
    </source>
</evidence>
<dbReference type="InterPro" id="IPR017871">
    <property type="entry name" value="ABC_transporter-like_CS"/>
</dbReference>
<organism evidence="15 16">
    <name type="scientific">Frischella japonica</name>
    <dbReference type="NCBI Taxonomy" id="2741544"/>
    <lineage>
        <taxon>Bacteria</taxon>
        <taxon>Pseudomonadati</taxon>
        <taxon>Pseudomonadota</taxon>
        <taxon>Gammaproteobacteria</taxon>
        <taxon>Orbales</taxon>
        <taxon>Orbaceae</taxon>
        <taxon>Frischella</taxon>
    </lineage>
</organism>
<keyword evidence="8" id="KW-1278">Translocase</keyword>
<reference evidence="15 16" key="1">
    <citation type="submission" date="2020-06" db="EMBL/GenBank/DDBJ databases">
        <title>Frischella cerana isolated from Apis cerana gut homogenate.</title>
        <authorList>
            <person name="Wolter L.A."/>
            <person name="Suenami S."/>
            <person name="Miyazaki R."/>
        </authorList>
    </citation>
    <scope>NUCLEOTIDE SEQUENCE [LARGE SCALE GENOMIC DNA]</scope>
    <source>
        <strain evidence="15 16">Ac13</strain>
    </source>
</reference>
<dbReference type="RefSeq" id="WP_187754281.1">
    <property type="nucleotide sequence ID" value="NZ_JABURY010000003.1"/>
</dbReference>
<evidence type="ECO:0000256" key="11">
    <source>
        <dbReference type="ARBA" id="ARBA00038388"/>
    </source>
</evidence>
<evidence type="ECO:0000256" key="12">
    <source>
        <dbReference type="ARBA" id="ARBA00041199"/>
    </source>
</evidence>
<dbReference type="Gene3D" id="3.40.50.300">
    <property type="entry name" value="P-loop containing nucleotide triphosphate hydrolases"/>
    <property type="match status" value="1"/>
</dbReference>
<dbReference type="Pfam" id="PF12704">
    <property type="entry name" value="MacB_PCD"/>
    <property type="match status" value="1"/>
</dbReference>
<name>A0ABR7QUN3_9GAMM</name>
<keyword evidence="3" id="KW-1003">Cell membrane</keyword>
<dbReference type="SUPFAM" id="SSF52540">
    <property type="entry name" value="P-loop containing nucleoside triphosphate hydrolases"/>
    <property type="match status" value="1"/>
</dbReference>
<keyword evidence="16" id="KW-1185">Reference proteome</keyword>
<comment type="caution">
    <text evidence="15">The sequence shown here is derived from an EMBL/GenBank/DDBJ whole genome shotgun (WGS) entry which is preliminary data.</text>
</comment>
<protein>
    <recommendedName>
        <fullName evidence="12">Pyoverdine export ATP-binding/permease protein PvdT</fullName>
    </recommendedName>
</protein>
<dbReference type="Proteomes" id="UP000651208">
    <property type="component" value="Unassembled WGS sequence"/>
</dbReference>
<feature type="transmembrane region" description="Helical" evidence="13">
    <location>
        <begin position="280"/>
        <end position="299"/>
    </location>
</feature>
<dbReference type="PROSITE" id="PS50893">
    <property type="entry name" value="ABC_TRANSPORTER_2"/>
    <property type="match status" value="1"/>
</dbReference>
<dbReference type="PANTHER" id="PTHR30572:SF14">
    <property type="entry name" value="MACROLIDE EXPORT ATP-BINDING_PERMEASE PROTEIN MACB"/>
    <property type="match status" value="1"/>
</dbReference>
<evidence type="ECO:0000256" key="4">
    <source>
        <dbReference type="ARBA" id="ARBA00022519"/>
    </source>
</evidence>
<dbReference type="PROSITE" id="PS00211">
    <property type="entry name" value="ABC_TRANSPORTER_1"/>
    <property type="match status" value="1"/>
</dbReference>
<sequence>MNMTPLIQLNNIVREFPAGDSTVQVLKGINLTIQAGEMVAIVGASGSGKSTLMNILGCLDKPTTGIYKVGGRITSQLSPDELAELRREHFGFIFQRYHLLNALTAQGNVEVPAIYAGVKKEQRQQRSFEILSRLGLAEKINSKPNQLSGGQQQRVSIGRALINGGNIILADEPTGALDQKSGHEVMAILRDLHKQGHTIIIVTHDANIAKSAQRIIEISDGNIISDTINTDFLPESWGQRQVKQIATINVQDNFSAKLARFKDAFKMAILSMLSHRLRTFLTMLGIIFGIAAVVCAVALGEGSKQQILSDLSSMGTSTLEIIPGTGFGDRNASRIKTLRSTDADVLAKQSYIHSATPNVSTSVYFRKGNQALSGMVNGVGEQFFAVRGYVITQGKAFDTNNVIQSSQKVVIDDNTVKRLFPNQNPIGQVFYVGQLPVTVIGVATKKSQGFGSNENLNVWLPYTTVINRMIGQTTLKSITVRVKDDVDLTVAEQAIEKIMIQRHGTKDFFIFNSDSIRQMLTSTKATTSLLISAIALISLVVGGIGVMNIMLVSVTERTREIGVRMAVGARSNDILQQFLIEAVLVCLVGGILGITLSLLIGVLFAFFVTIFSMIFSITAIIVAFICSSLVGIVFGYFPARRAARLDPIHALERE</sequence>
<comment type="similarity">
    <text evidence="11">Belongs to the ABC transporter superfamily. Macrolide exporter (TC 3.A.1.122) family.</text>
</comment>
<accession>A0ABR7QUN3</accession>
<evidence type="ECO:0000256" key="9">
    <source>
        <dbReference type="ARBA" id="ARBA00022989"/>
    </source>
</evidence>
<evidence type="ECO:0000256" key="5">
    <source>
        <dbReference type="ARBA" id="ARBA00022692"/>
    </source>
</evidence>
<dbReference type="InterPro" id="IPR050250">
    <property type="entry name" value="Macrolide_Exporter_MacB"/>
</dbReference>
<dbReference type="SMART" id="SM00382">
    <property type="entry name" value="AAA"/>
    <property type="match status" value="1"/>
</dbReference>
<dbReference type="InterPro" id="IPR027417">
    <property type="entry name" value="P-loop_NTPase"/>
</dbReference>
<keyword evidence="10 13" id="KW-0472">Membrane</keyword>
<feature type="transmembrane region" description="Helical" evidence="13">
    <location>
        <begin position="529"/>
        <end position="554"/>
    </location>
</feature>
<evidence type="ECO:0000313" key="16">
    <source>
        <dbReference type="Proteomes" id="UP000651208"/>
    </source>
</evidence>
<keyword evidence="7" id="KW-0067">ATP-binding</keyword>
<keyword evidence="6" id="KW-0547">Nucleotide-binding</keyword>